<name>A0A7J6SJB8_PEROL</name>
<organism evidence="2 3">
    <name type="scientific">Perkinsus olseni</name>
    <name type="common">Perkinsus atlanticus</name>
    <dbReference type="NCBI Taxonomy" id="32597"/>
    <lineage>
        <taxon>Eukaryota</taxon>
        <taxon>Sar</taxon>
        <taxon>Alveolata</taxon>
        <taxon>Perkinsozoa</taxon>
        <taxon>Perkinsea</taxon>
        <taxon>Perkinsida</taxon>
        <taxon>Perkinsidae</taxon>
        <taxon>Perkinsus</taxon>
    </lineage>
</organism>
<feature type="region of interest" description="Disordered" evidence="1">
    <location>
        <begin position="1"/>
        <end position="70"/>
    </location>
</feature>
<evidence type="ECO:0000313" key="3">
    <source>
        <dbReference type="Proteomes" id="UP000574390"/>
    </source>
</evidence>
<proteinExistence type="predicted"/>
<gene>
    <name evidence="2" type="ORF">FOZ62_005982</name>
</gene>
<protein>
    <submittedName>
        <fullName evidence="2">Uncharacterized protein</fullName>
    </submittedName>
</protein>
<evidence type="ECO:0000256" key="1">
    <source>
        <dbReference type="SAM" id="MobiDB-lite"/>
    </source>
</evidence>
<evidence type="ECO:0000313" key="2">
    <source>
        <dbReference type="EMBL" id="KAF4732220.1"/>
    </source>
</evidence>
<feature type="compositionally biased region" description="Basic and acidic residues" evidence="1">
    <location>
        <begin position="56"/>
        <end position="66"/>
    </location>
</feature>
<reference evidence="2 3" key="1">
    <citation type="submission" date="2020-04" db="EMBL/GenBank/DDBJ databases">
        <title>Perkinsus olseni comparative genomics.</title>
        <authorList>
            <person name="Bogema D.R."/>
        </authorList>
    </citation>
    <scope>NUCLEOTIDE SEQUENCE [LARGE SCALE GENOMIC DNA]</scope>
    <source>
        <strain evidence="2">ATCC PRA-205</strain>
    </source>
</reference>
<dbReference type="AlphaFoldDB" id="A0A7J6SJB8"/>
<feature type="non-terminal residue" evidence="2">
    <location>
        <position position="1"/>
    </location>
</feature>
<comment type="caution">
    <text evidence="2">The sequence shown here is derived from an EMBL/GenBank/DDBJ whole genome shotgun (WGS) entry which is preliminary data.</text>
</comment>
<dbReference type="EMBL" id="JABANM010014717">
    <property type="protein sequence ID" value="KAF4732220.1"/>
    <property type="molecule type" value="Genomic_DNA"/>
</dbReference>
<dbReference type="Proteomes" id="UP000574390">
    <property type="component" value="Unassembled WGS sequence"/>
</dbReference>
<sequence length="295" mass="32463">VSNSPDLPAGGSETTSARRWAGGDKGHGHSIATDVPGRKRAATGNLSFGPLKRSRRQPESRVEPKLAGRPPPPGIYHSVFPILVFTKVTMNITPDLSCLLKFWIPGLTEPVSVGPHKIVARLLEECYEFDMSACRRTAWDFRRLSDELARRNLSRIYMSDIQVRASSSEQVGLVIGAIRYPMRPGEGPAGLVPGSAVKAAFKLFLQDRRQQNNDGTDLQPFDVGANLQPLGDLTRELKDSSSSMQVDSIGNAVRYPVRRSEAAEMDLPRRRDAARLVPGSTKAALKAFLQNRRHQ</sequence>
<accession>A0A7J6SJB8</accession>